<keyword evidence="1" id="KW-0472">Membrane</keyword>
<name>A0A1C4EWM5_9BACT</name>
<dbReference type="EMBL" id="FMAR01000010">
    <property type="protein sequence ID" value="SCC48109.1"/>
    <property type="molecule type" value="Genomic_DNA"/>
</dbReference>
<feature type="transmembrane region" description="Helical" evidence="1">
    <location>
        <begin position="6"/>
        <end position="29"/>
    </location>
</feature>
<keyword evidence="1" id="KW-0812">Transmembrane</keyword>
<dbReference type="AlphaFoldDB" id="A0A1C4EWM5"/>
<keyword evidence="1" id="KW-1133">Transmembrane helix</keyword>
<evidence type="ECO:0000313" key="3">
    <source>
        <dbReference type="Proteomes" id="UP000242818"/>
    </source>
</evidence>
<sequence length="54" mass="6328">MYRGGNVIGCFIDGAIFHVPAGVLIVFFLSHRFELPAYELGKCHWFCWFVERYD</sequence>
<proteinExistence type="predicted"/>
<reference evidence="2 3" key="1">
    <citation type="submission" date="2016-08" db="EMBL/GenBank/DDBJ databases">
        <authorList>
            <person name="Seilhamer J.J."/>
        </authorList>
    </citation>
    <scope>NUCLEOTIDE SEQUENCE [LARGE SCALE GENOMIC DNA]</scope>
    <source>
        <strain evidence="2 3">A37T2</strain>
    </source>
</reference>
<protein>
    <submittedName>
        <fullName evidence="2">Uncharacterized protein</fullName>
    </submittedName>
</protein>
<gene>
    <name evidence="2" type="ORF">GA0116948_11077</name>
</gene>
<evidence type="ECO:0000256" key="1">
    <source>
        <dbReference type="SAM" id="Phobius"/>
    </source>
</evidence>
<accession>A0A1C4EWM5</accession>
<evidence type="ECO:0000313" key="2">
    <source>
        <dbReference type="EMBL" id="SCC48109.1"/>
    </source>
</evidence>
<keyword evidence="3" id="KW-1185">Reference proteome</keyword>
<dbReference type="Proteomes" id="UP000242818">
    <property type="component" value="Unassembled WGS sequence"/>
</dbReference>
<organism evidence="2 3">
    <name type="scientific">Chitinophaga costaii</name>
    <dbReference type="NCBI Taxonomy" id="1335309"/>
    <lineage>
        <taxon>Bacteria</taxon>
        <taxon>Pseudomonadati</taxon>
        <taxon>Bacteroidota</taxon>
        <taxon>Chitinophagia</taxon>
        <taxon>Chitinophagales</taxon>
        <taxon>Chitinophagaceae</taxon>
        <taxon>Chitinophaga</taxon>
    </lineage>
</organism>